<proteinExistence type="predicted"/>
<name>A0A0E9RF36_ANGAN</name>
<dbReference type="AlphaFoldDB" id="A0A0E9RF36"/>
<reference evidence="2" key="2">
    <citation type="journal article" date="2015" name="Fish Shellfish Immunol.">
        <title>Early steps in the European eel (Anguilla anguilla)-Vibrio vulnificus interaction in the gills: Role of the RtxA13 toxin.</title>
        <authorList>
            <person name="Callol A."/>
            <person name="Pajuelo D."/>
            <person name="Ebbesson L."/>
            <person name="Teles M."/>
            <person name="MacKenzie S."/>
            <person name="Amaro C."/>
        </authorList>
    </citation>
    <scope>NUCLEOTIDE SEQUENCE</scope>
</reference>
<evidence type="ECO:0000256" key="1">
    <source>
        <dbReference type="SAM" id="MobiDB-lite"/>
    </source>
</evidence>
<organism evidence="2">
    <name type="scientific">Anguilla anguilla</name>
    <name type="common">European freshwater eel</name>
    <name type="synonym">Muraena anguilla</name>
    <dbReference type="NCBI Taxonomy" id="7936"/>
    <lineage>
        <taxon>Eukaryota</taxon>
        <taxon>Metazoa</taxon>
        <taxon>Chordata</taxon>
        <taxon>Craniata</taxon>
        <taxon>Vertebrata</taxon>
        <taxon>Euteleostomi</taxon>
        <taxon>Actinopterygii</taxon>
        <taxon>Neopterygii</taxon>
        <taxon>Teleostei</taxon>
        <taxon>Anguilliformes</taxon>
        <taxon>Anguillidae</taxon>
        <taxon>Anguilla</taxon>
    </lineage>
</organism>
<reference evidence="2" key="1">
    <citation type="submission" date="2014-11" db="EMBL/GenBank/DDBJ databases">
        <authorList>
            <person name="Amaro Gonzalez C."/>
        </authorList>
    </citation>
    <scope>NUCLEOTIDE SEQUENCE</scope>
</reference>
<feature type="region of interest" description="Disordered" evidence="1">
    <location>
        <begin position="20"/>
        <end position="42"/>
    </location>
</feature>
<dbReference type="EMBL" id="GBXM01080863">
    <property type="protein sequence ID" value="JAH27714.1"/>
    <property type="molecule type" value="Transcribed_RNA"/>
</dbReference>
<feature type="compositionally biased region" description="Basic and acidic residues" evidence="1">
    <location>
        <begin position="20"/>
        <end position="30"/>
    </location>
</feature>
<evidence type="ECO:0000313" key="2">
    <source>
        <dbReference type="EMBL" id="JAH27714.1"/>
    </source>
</evidence>
<accession>A0A0E9RF36</accession>
<feature type="compositionally biased region" description="Polar residues" evidence="1">
    <location>
        <begin position="32"/>
        <end position="42"/>
    </location>
</feature>
<sequence>MFPFETYFKRQKPEDFARVARDNETSKDYKGSTITTPFTCNP</sequence>
<protein>
    <submittedName>
        <fullName evidence="2">Uncharacterized protein</fullName>
    </submittedName>
</protein>